<dbReference type="Proteomes" id="UP000318186">
    <property type="component" value="Unassembled WGS sequence"/>
</dbReference>
<comment type="similarity">
    <text evidence="1">Belongs to the aspartyl/asparaginyl beta-hydroxylase family.</text>
</comment>
<dbReference type="PANTHER" id="PTHR46332:SF5">
    <property type="entry name" value="ASPARTATE BETA-HYDROXYLASE DOMAIN CONTAINING 2"/>
    <property type="match status" value="1"/>
</dbReference>
<reference evidence="5 7" key="1">
    <citation type="submission" date="2019-06" db="EMBL/GenBank/DDBJ databases">
        <title>Sequencing the genomes of 1000 actinobacteria strains.</title>
        <authorList>
            <person name="Klenk H.-P."/>
        </authorList>
    </citation>
    <scope>NUCLEOTIDE SEQUENCE [LARGE SCALE GENOMIC DNA]</scope>
    <source>
        <strain evidence="5 7">DSM 42059</strain>
    </source>
</reference>
<keyword evidence="3" id="KW-0560">Oxidoreductase</keyword>
<evidence type="ECO:0000256" key="2">
    <source>
        <dbReference type="ARBA" id="ARBA00022964"/>
    </source>
</evidence>
<organism evidence="5 7">
    <name type="scientific">Streptomyces brevispora</name>
    <dbReference type="NCBI Taxonomy" id="887462"/>
    <lineage>
        <taxon>Bacteria</taxon>
        <taxon>Bacillati</taxon>
        <taxon>Actinomycetota</taxon>
        <taxon>Actinomycetes</taxon>
        <taxon>Kitasatosporales</taxon>
        <taxon>Streptomycetaceae</taxon>
        <taxon>Streptomyces</taxon>
    </lineage>
</organism>
<dbReference type="AlphaFoldDB" id="A0A561UWH9"/>
<dbReference type="PANTHER" id="PTHR46332">
    <property type="entry name" value="ASPARTATE BETA-HYDROXYLASE DOMAIN-CONTAINING PROTEIN 2"/>
    <property type="match status" value="1"/>
</dbReference>
<gene>
    <name evidence="5" type="ORF">FHX80_112131</name>
    <name evidence="6" type="ORF">OIE64_22140</name>
</gene>
<dbReference type="Gene3D" id="2.60.120.330">
    <property type="entry name" value="B-lactam Antibiotic, Isopenicillin N Synthase, Chain"/>
    <property type="match status" value="1"/>
</dbReference>
<dbReference type="GO" id="GO:0051213">
    <property type="term" value="F:dioxygenase activity"/>
    <property type="evidence" value="ECO:0007669"/>
    <property type="project" value="UniProtKB-KW"/>
</dbReference>
<dbReference type="GO" id="GO:0016020">
    <property type="term" value="C:membrane"/>
    <property type="evidence" value="ECO:0007669"/>
    <property type="project" value="TreeGrafter"/>
</dbReference>
<feature type="domain" description="Aspartyl/asparaginy/proline hydroxylase" evidence="4">
    <location>
        <begin position="78"/>
        <end position="228"/>
    </location>
</feature>
<keyword evidence="2" id="KW-0223">Dioxygenase</keyword>
<dbReference type="InterPro" id="IPR027443">
    <property type="entry name" value="IPNS-like_sf"/>
</dbReference>
<reference evidence="6 8" key="2">
    <citation type="submission" date="2022-10" db="EMBL/GenBank/DDBJ databases">
        <title>The complete genomes of actinobacterial strains from the NBC collection.</title>
        <authorList>
            <person name="Joergensen T.S."/>
            <person name="Alvarez Arevalo M."/>
            <person name="Sterndorff E.B."/>
            <person name="Faurdal D."/>
            <person name="Vuksanovic O."/>
            <person name="Mourched A.-S."/>
            <person name="Charusanti P."/>
            <person name="Shaw S."/>
            <person name="Blin K."/>
            <person name="Weber T."/>
        </authorList>
    </citation>
    <scope>NUCLEOTIDE SEQUENCE [LARGE SCALE GENOMIC DNA]</scope>
    <source>
        <strain evidence="6 8">NBC 01769</strain>
    </source>
</reference>
<evidence type="ECO:0000313" key="5">
    <source>
        <dbReference type="EMBL" id="TWG03696.1"/>
    </source>
</evidence>
<evidence type="ECO:0000313" key="6">
    <source>
        <dbReference type="EMBL" id="WSC15267.1"/>
    </source>
</evidence>
<dbReference type="InterPro" id="IPR007803">
    <property type="entry name" value="Asp/Arg/Pro-Hydrxlase"/>
</dbReference>
<dbReference type="EMBL" id="VIWW01000001">
    <property type="protein sequence ID" value="TWG03696.1"/>
    <property type="molecule type" value="Genomic_DNA"/>
</dbReference>
<dbReference type="SUPFAM" id="SSF51197">
    <property type="entry name" value="Clavaminate synthase-like"/>
    <property type="match status" value="1"/>
</dbReference>
<dbReference type="InterPro" id="IPR051821">
    <property type="entry name" value="Asp/Asn_beta-hydroxylase"/>
</dbReference>
<evidence type="ECO:0000313" key="7">
    <source>
        <dbReference type="Proteomes" id="UP000318186"/>
    </source>
</evidence>
<dbReference type="OrthoDB" id="21665at2"/>
<evidence type="ECO:0000256" key="3">
    <source>
        <dbReference type="ARBA" id="ARBA00023002"/>
    </source>
</evidence>
<accession>A0A561UWH9</accession>
<sequence length="261" mass="29484">MQPWISQSPAYLERWIDEQGIDRSSVERVREGLDIAIRDEVLQHTTGGQQPNLFIPGLAALPWWENDRFPWIAGLEAATADITAEFENLGGLRGKRTVNGNPTELADEGRWSAHYLYYTAKAYPKNVKACPRTIAALEPIPGALGCGMTYFSVLDPHTHIAAHTGYTNAHLRCHLGLVTPDGPRIRVGAGSREWERGRAFVFDDSYEHEVWNDTDSGRAVLLFDLWHPDLSEVEVRAITYLMDVSRKLIYRSFWSKEFVSA</sequence>
<dbReference type="Proteomes" id="UP001330827">
    <property type="component" value="Chromosome"/>
</dbReference>
<keyword evidence="8" id="KW-1185">Reference proteome</keyword>
<proteinExistence type="inferred from homology"/>
<evidence type="ECO:0000259" key="4">
    <source>
        <dbReference type="Pfam" id="PF05118"/>
    </source>
</evidence>
<dbReference type="Pfam" id="PF05118">
    <property type="entry name" value="Asp_Arg_Hydrox"/>
    <property type="match status" value="1"/>
</dbReference>
<dbReference type="RefSeq" id="WP_145763978.1">
    <property type="nucleotide sequence ID" value="NZ_CP109114.1"/>
</dbReference>
<dbReference type="EMBL" id="CP109114">
    <property type="protein sequence ID" value="WSC15267.1"/>
    <property type="molecule type" value="Genomic_DNA"/>
</dbReference>
<evidence type="ECO:0000313" key="8">
    <source>
        <dbReference type="Proteomes" id="UP001330827"/>
    </source>
</evidence>
<protein>
    <submittedName>
        <fullName evidence="5">Aspartate beta-hydroxylase</fullName>
    </submittedName>
    <submittedName>
        <fullName evidence="6">Aspartyl/asparaginyl beta-hydroxylase domain-containing protein</fullName>
    </submittedName>
</protein>
<name>A0A561UWH9_9ACTN</name>
<evidence type="ECO:0000256" key="1">
    <source>
        <dbReference type="ARBA" id="ARBA00007730"/>
    </source>
</evidence>